<comment type="caution">
    <text evidence="2">The sequence shown here is derived from an EMBL/GenBank/DDBJ whole genome shotgun (WGS) entry which is preliminary data.</text>
</comment>
<proteinExistence type="predicted"/>
<keyword evidence="1" id="KW-0812">Transmembrane</keyword>
<keyword evidence="1" id="KW-0472">Membrane</keyword>
<dbReference type="AlphaFoldDB" id="A0AA38PI08"/>
<dbReference type="Proteomes" id="UP001163846">
    <property type="component" value="Unassembled WGS sequence"/>
</dbReference>
<evidence type="ECO:0000256" key="1">
    <source>
        <dbReference type="SAM" id="Phobius"/>
    </source>
</evidence>
<evidence type="ECO:0000313" key="2">
    <source>
        <dbReference type="EMBL" id="KAJ3843010.1"/>
    </source>
</evidence>
<sequence length="161" mass="18161">MQINQIVTKDIRQAVPSALVSGSVYDMFLMLSVIFCACHSRRRKTIGKSASRIDASEVKKLVLLCAMPRPQSISVMFIVHVHVHFPRKPFLTTSSERVDSDDSWLIMHCGFFREERIRLAVGHNSFDTYSGNPGHLPSVDDSTRARSCIADVNSWNPRTLL</sequence>
<evidence type="ECO:0000313" key="3">
    <source>
        <dbReference type="Proteomes" id="UP001163846"/>
    </source>
</evidence>
<accession>A0AA38PI08</accession>
<keyword evidence="1" id="KW-1133">Transmembrane helix</keyword>
<name>A0AA38PI08_9AGAR</name>
<feature type="transmembrane region" description="Helical" evidence="1">
    <location>
        <begin position="18"/>
        <end position="38"/>
    </location>
</feature>
<reference evidence="2" key="1">
    <citation type="submission" date="2022-08" db="EMBL/GenBank/DDBJ databases">
        <authorList>
            <consortium name="DOE Joint Genome Institute"/>
            <person name="Min B."/>
            <person name="Riley R."/>
            <person name="Sierra-Patev S."/>
            <person name="Naranjo-Ortiz M."/>
            <person name="Looney B."/>
            <person name="Konkel Z."/>
            <person name="Slot J.C."/>
            <person name="Sakamoto Y."/>
            <person name="Steenwyk J.L."/>
            <person name="Rokas A."/>
            <person name="Carro J."/>
            <person name="Camarero S."/>
            <person name="Ferreira P."/>
            <person name="Molpeceres G."/>
            <person name="Ruiz-Duenas F.J."/>
            <person name="Serrano A."/>
            <person name="Henrissat B."/>
            <person name="Drula E."/>
            <person name="Hughes K.W."/>
            <person name="Mata J.L."/>
            <person name="Ishikawa N.K."/>
            <person name="Vargas-Isla R."/>
            <person name="Ushijima S."/>
            <person name="Smith C.A."/>
            <person name="Ahrendt S."/>
            <person name="Andreopoulos W."/>
            <person name="He G."/>
            <person name="Labutti K."/>
            <person name="Lipzen A."/>
            <person name="Ng V."/>
            <person name="Sandor L."/>
            <person name="Barry K."/>
            <person name="Martinez A.T."/>
            <person name="Xiao Y."/>
            <person name="Gibbons J.G."/>
            <person name="Terashima K."/>
            <person name="Hibbett D.S."/>
            <person name="Grigoriev I.V."/>
        </authorList>
    </citation>
    <scope>NUCLEOTIDE SEQUENCE</scope>
    <source>
        <strain evidence="2">TFB9207</strain>
    </source>
</reference>
<protein>
    <submittedName>
        <fullName evidence="2">Uncharacterized protein</fullName>
    </submittedName>
</protein>
<gene>
    <name evidence="2" type="ORF">F5878DRAFT_606156</name>
</gene>
<keyword evidence="3" id="KW-1185">Reference proteome</keyword>
<dbReference type="EMBL" id="MU805988">
    <property type="protein sequence ID" value="KAJ3843010.1"/>
    <property type="molecule type" value="Genomic_DNA"/>
</dbReference>
<organism evidence="2 3">
    <name type="scientific">Lentinula raphanica</name>
    <dbReference type="NCBI Taxonomy" id="153919"/>
    <lineage>
        <taxon>Eukaryota</taxon>
        <taxon>Fungi</taxon>
        <taxon>Dikarya</taxon>
        <taxon>Basidiomycota</taxon>
        <taxon>Agaricomycotina</taxon>
        <taxon>Agaricomycetes</taxon>
        <taxon>Agaricomycetidae</taxon>
        <taxon>Agaricales</taxon>
        <taxon>Marasmiineae</taxon>
        <taxon>Omphalotaceae</taxon>
        <taxon>Lentinula</taxon>
    </lineage>
</organism>